<feature type="coiled-coil region" evidence="5">
    <location>
        <begin position="159"/>
        <end position="204"/>
    </location>
</feature>
<evidence type="ECO:0000256" key="4">
    <source>
        <dbReference type="PROSITE-ProRule" id="PRU00091"/>
    </source>
</evidence>
<evidence type="ECO:0000313" key="9">
    <source>
        <dbReference type="WBParaSite" id="MCU_006578-RB"/>
    </source>
</evidence>
<evidence type="ECO:0000256" key="3">
    <source>
        <dbReference type="ARBA" id="ARBA00022833"/>
    </source>
</evidence>
<evidence type="ECO:0000256" key="5">
    <source>
        <dbReference type="SAM" id="Coils"/>
    </source>
</evidence>
<dbReference type="InterPro" id="IPR000306">
    <property type="entry name" value="Znf_FYVE"/>
</dbReference>
<keyword evidence="5" id="KW-0175">Coiled coil</keyword>
<feature type="compositionally biased region" description="Basic and acidic residues" evidence="6">
    <location>
        <begin position="21"/>
        <end position="34"/>
    </location>
</feature>
<dbReference type="WBParaSite" id="MCU_006578-RD">
    <property type="protein sequence ID" value="MCU_006578-RD"/>
    <property type="gene ID" value="MCU_006578"/>
</dbReference>
<dbReference type="WBParaSite" id="MCU_006578-RB">
    <property type="protein sequence ID" value="MCU_006578-RB"/>
    <property type="gene ID" value="MCU_006578"/>
</dbReference>
<dbReference type="WBParaSite" id="MCU_006578-RA">
    <property type="protein sequence ID" value="MCU_006578-RA"/>
    <property type="gene ID" value="MCU_006578"/>
</dbReference>
<feature type="compositionally biased region" description="Basic and acidic residues" evidence="6">
    <location>
        <begin position="470"/>
        <end position="479"/>
    </location>
</feature>
<dbReference type="PANTHER" id="PTHR31179:SF7">
    <property type="entry name" value="FYVE-TYPE DOMAIN-CONTAINING PROTEIN"/>
    <property type="match status" value="1"/>
</dbReference>
<evidence type="ECO:0000256" key="6">
    <source>
        <dbReference type="SAM" id="MobiDB-lite"/>
    </source>
</evidence>
<feature type="compositionally biased region" description="Polar residues" evidence="6">
    <location>
        <begin position="10"/>
        <end position="19"/>
    </location>
</feature>
<feature type="coiled-coil region" evidence="5">
    <location>
        <begin position="299"/>
        <end position="358"/>
    </location>
</feature>
<feature type="region of interest" description="Disordered" evidence="6">
    <location>
        <begin position="467"/>
        <end position="499"/>
    </location>
</feature>
<name>A0A5K3FBT0_MESCO</name>
<sequence length="499" mass="56280">MLTARLPETAPSTASSSVGSDVERELELVTEKQPQDGPSFPIAAAPPPPPRTKAESTMPPIPSLGHLSLDQNSPSESEGDDQETVESKPLEGVVTCEGCRAWEEKFNAMQLEHTSVNNRLSATVAELHTVKKLNEEIELRSKAEKDLFEERTGSFEQRIDEMGQRLDALMKRYQEYRRATESEFSRLEREREAAQMEIMEIEEHYRTLLGKRRNAAAEMSAPIDLPSNKEDLELYALQMREDLLSTNVSREHLMQRLDSQIAINRDQLLDERQRRMKAEESMRQHMWEANERTAELMRANEVASQAAAAREAAERAAEKASMEAKQCRTKLQETAESLRRATEEVAQLRSRVVSLQCDLETSEKVSKDFVRLSQHLQVQLEKQREQTHELRWQDPEDVSNCSGCKAAFPSGAAGLQTKLNCRHCGSIFCSQCCSKLIPPSGNRSKPAPVCDMCHTLLVKDAAPYFSTGDFSRDSEDKPGDPIPSRGPPRSIVQTLRRDQ</sequence>
<feature type="domain" description="FYVE-type" evidence="7">
    <location>
        <begin position="395"/>
        <end position="458"/>
    </location>
</feature>
<dbReference type="SUPFAM" id="SSF57903">
    <property type="entry name" value="FYVE/PHD zinc finger"/>
    <property type="match status" value="1"/>
</dbReference>
<dbReference type="Pfam" id="PF09311">
    <property type="entry name" value="Rab5-bind"/>
    <property type="match status" value="1"/>
</dbReference>
<dbReference type="InterPro" id="IPR013083">
    <property type="entry name" value="Znf_RING/FYVE/PHD"/>
</dbReference>
<dbReference type="SMART" id="SM00064">
    <property type="entry name" value="FYVE"/>
    <property type="match status" value="1"/>
</dbReference>
<evidence type="ECO:0000256" key="2">
    <source>
        <dbReference type="ARBA" id="ARBA00022771"/>
    </source>
</evidence>
<dbReference type="GO" id="GO:0006897">
    <property type="term" value="P:endocytosis"/>
    <property type="evidence" value="ECO:0007669"/>
    <property type="project" value="InterPro"/>
</dbReference>
<evidence type="ECO:0000256" key="1">
    <source>
        <dbReference type="ARBA" id="ARBA00022723"/>
    </source>
</evidence>
<proteinExistence type="predicted"/>
<feature type="region of interest" description="Disordered" evidence="6">
    <location>
        <begin position="1"/>
        <end position="90"/>
    </location>
</feature>
<dbReference type="WBParaSite" id="MCU_006578-RC">
    <property type="protein sequence ID" value="MCU_006578-RC"/>
    <property type="gene ID" value="MCU_006578"/>
</dbReference>
<dbReference type="PROSITE" id="PS50178">
    <property type="entry name" value="ZF_FYVE"/>
    <property type="match status" value="1"/>
</dbReference>
<keyword evidence="2 4" id="KW-0863">Zinc-finger</keyword>
<evidence type="ECO:0000313" key="8">
    <source>
        <dbReference type="WBParaSite" id="MCU_006578-RA"/>
    </source>
</evidence>
<dbReference type="InterPro" id="IPR003914">
    <property type="entry name" value="Rabaptin"/>
</dbReference>
<dbReference type="InterPro" id="IPR011011">
    <property type="entry name" value="Znf_FYVE_PHD"/>
</dbReference>
<keyword evidence="1" id="KW-0479">Metal-binding</keyword>
<reference evidence="8 9" key="1">
    <citation type="submission" date="2019-11" db="UniProtKB">
        <authorList>
            <consortium name="WormBaseParasite"/>
        </authorList>
    </citation>
    <scope>IDENTIFICATION</scope>
</reference>
<protein>
    <submittedName>
        <fullName evidence="8 9">FYVE-type domain-containing protein</fullName>
    </submittedName>
</protein>
<dbReference type="Gene3D" id="3.30.40.10">
    <property type="entry name" value="Zinc/RING finger domain, C3HC4 (zinc finger)"/>
    <property type="match status" value="1"/>
</dbReference>
<dbReference type="PANTHER" id="PTHR31179">
    <property type="entry name" value="RAB GTPASE-BINDING EFFECTOR PROTEIN"/>
    <property type="match status" value="1"/>
</dbReference>
<keyword evidence="3" id="KW-0862">Zinc</keyword>
<dbReference type="InterPro" id="IPR017455">
    <property type="entry name" value="Znf_FYVE-rel"/>
</dbReference>
<dbReference type="SUPFAM" id="SSF103652">
    <property type="entry name" value="G protein-binding domain"/>
    <property type="match status" value="1"/>
</dbReference>
<accession>A0A5K3FBT0</accession>
<dbReference type="GO" id="GO:0008270">
    <property type="term" value="F:zinc ion binding"/>
    <property type="evidence" value="ECO:0007669"/>
    <property type="project" value="UniProtKB-KW"/>
</dbReference>
<dbReference type="Gene3D" id="1.20.5.730">
    <property type="entry name" value="Single helix bin"/>
    <property type="match status" value="1"/>
</dbReference>
<dbReference type="GO" id="GO:0005096">
    <property type="term" value="F:GTPase activator activity"/>
    <property type="evidence" value="ECO:0007669"/>
    <property type="project" value="InterPro"/>
</dbReference>
<dbReference type="InterPro" id="IPR015390">
    <property type="entry name" value="Rabaptin_Rab5-bd_dom"/>
</dbReference>
<evidence type="ECO:0000259" key="7">
    <source>
        <dbReference type="PROSITE" id="PS50178"/>
    </source>
</evidence>
<dbReference type="AlphaFoldDB" id="A0A5K3FBT0"/>
<organism evidence="8">
    <name type="scientific">Mesocestoides corti</name>
    <name type="common">Flatworm</name>
    <dbReference type="NCBI Taxonomy" id="53468"/>
    <lineage>
        <taxon>Eukaryota</taxon>
        <taxon>Metazoa</taxon>
        <taxon>Spiralia</taxon>
        <taxon>Lophotrochozoa</taxon>
        <taxon>Platyhelminthes</taxon>
        <taxon>Cestoda</taxon>
        <taxon>Eucestoda</taxon>
        <taxon>Cyclophyllidea</taxon>
        <taxon>Mesocestoididae</taxon>
        <taxon>Mesocestoides</taxon>
    </lineage>
</organism>
<dbReference type="Pfam" id="PF01363">
    <property type="entry name" value="FYVE"/>
    <property type="match status" value="1"/>
</dbReference>